<dbReference type="PANTHER" id="PTHR47052:SF3">
    <property type="entry name" value="INGRESSION PROTEIN 1"/>
    <property type="match status" value="1"/>
</dbReference>
<name>A0AAV7MVM9_PLEWA</name>
<comment type="caution">
    <text evidence="2">The sequence shown here is derived from an EMBL/GenBank/DDBJ whole genome shotgun (WGS) entry which is preliminary data.</text>
</comment>
<dbReference type="AlphaFoldDB" id="A0AAV7MVM9"/>
<evidence type="ECO:0000259" key="1">
    <source>
        <dbReference type="PROSITE" id="PS50004"/>
    </source>
</evidence>
<dbReference type="Gene3D" id="2.60.40.150">
    <property type="entry name" value="C2 domain"/>
    <property type="match status" value="1"/>
</dbReference>
<dbReference type="CDD" id="cd04014">
    <property type="entry name" value="C2_PKC_epsilon"/>
    <property type="match status" value="1"/>
</dbReference>
<protein>
    <recommendedName>
        <fullName evidence="1">C2 domain-containing protein</fullName>
    </recommendedName>
</protein>
<evidence type="ECO:0000313" key="3">
    <source>
        <dbReference type="Proteomes" id="UP001066276"/>
    </source>
</evidence>
<dbReference type="PANTHER" id="PTHR47052">
    <property type="entry name" value="CONSERVED SERINE PROLINE-RICH PROTEIN (AFU_ORTHOLOGUE AFUA_2G01790)"/>
    <property type="match status" value="1"/>
</dbReference>
<organism evidence="2 3">
    <name type="scientific">Pleurodeles waltl</name>
    <name type="common">Iberian ribbed newt</name>
    <dbReference type="NCBI Taxonomy" id="8319"/>
    <lineage>
        <taxon>Eukaryota</taxon>
        <taxon>Metazoa</taxon>
        <taxon>Chordata</taxon>
        <taxon>Craniata</taxon>
        <taxon>Vertebrata</taxon>
        <taxon>Euteleostomi</taxon>
        <taxon>Amphibia</taxon>
        <taxon>Batrachia</taxon>
        <taxon>Caudata</taxon>
        <taxon>Salamandroidea</taxon>
        <taxon>Salamandridae</taxon>
        <taxon>Pleurodelinae</taxon>
        <taxon>Pleurodeles</taxon>
    </lineage>
</organism>
<dbReference type="SUPFAM" id="SSF49562">
    <property type="entry name" value="C2 domain (Calcium/lipid-binding domain, CaLB)"/>
    <property type="match status" value="1"/>
</dbReference>
<evidence type="ECO:0000313" key="2">
    <source>
        <dbReference type="EMBL" id="KAJ1107796.1"/>
    </source>
</evidence>
<dbReference type="SMART" id="SM00239">
    <property type="entry name" value="C2"/>
    <property type="match status" value="1"/>
</dbReference>
<dbReference type="EMBL" id="JANPWB010000013">
    <property type="protein sequence ID" value="KAJ1107796.1"/>
    <property type="molecule type" value="Genomic_DNA"/>
</dbReference>
<dbReference type="Pfam" id="PF00168">
    <property type="entry name" value="C2"/>
    <property type="match status" value="1"/>
</dbReference>
<dbReference type="InterPro" id="IPR000008">
    <property type="entry name" value="C2_dom"/>
</dbReference>
<dbReference type="FunFam" id="2.60.40.150:FF:000056">
    <property type="entry name" value="Protein kinase C epsilon"/>
    <property type="match status" value="1"/>
</dbReference>
<dbReference type="PROSITE" id="PS50004">
    <property type="entry name" value="C2"/>
    <property type="match status" value="1"/>
</dbReference>
<proteinExistence type="predicted"/>
<gene>
    <name evidence="2" type="ORF">NDU88_005185</name>
</gene>
<dbReference type="InterPro" id="IPR035892">
    <property type="entry name" value="C2_domain_sf"/>
</dbReference>
<sequence length="131" mass="15342">MATTMRFNGYLKLKIREAVNLQPTRWSQRHSVFKKPSNLLDPYIAVNVDECRIGQTSIKHRTNKPTFNEEFDINVNDGNKLELLVFHDTPIGYDDFVANCNISFADLHEKMRAKDKFEDWVSHVVIYHVLM</sequence>
<keyword evidence="3" id="KW-1185">Reference proteome</keyword>
<reference evidence="2" key="1">
    <citation type="journal article" date="2022" name="bioRxiv">
        <title>Sequencing and chromosome-scale assembly of the giantPleurodeles waltlgenome.</title>
        <authorList>
            <person name="Brown T."/>
            <person name="Elewa A."/>
            <person name="Iarovenko S."/>
            <person name="Subramanian E."/>
            <person name="Araus A.J."/>
            <person name="Petzold A."/>
            <person name="Susuki M."/>
            <person name="Suzuki K.-i.T."/>
            <person name="Hayashi T."/>
            <person name="Toyoda A."/>
            <person name="Oliveira C."/>
            <person name="Osipova E."/>
            <person name="Leigh N.D."/>
            <person name="Simon A."/>
            <person name="Yun M.H."/>
        </authorList>
    </citation>
    <scope>NUCLEOTIDE SEQUENCE</scope>
    <source>
        <strain evidence="2">20211129_DDA</strain>
        <tissue evidence="2">Liver</tissue>
    </source>
</reference>
<dbReference type="InterPro" id="IPR052981">
    <property type="entry name" value="Ingression_C2_domain"/>
</dbReference>
<feature type="domain" description="C2" evidence="1">
    <location>
        <begin position="1"/>
        <end position="121"/>
    </location>
</feature>
<dbReference type="Proteomes" id="UP001066276">
    <property type="component" value="Chromosome 9"/>
</dbReference>
<accession>A0AAV7MVM9</accession>